<keyword evidence="2" id="KW-1133">Transmembrane helix</keyword>
<evidence type="ECO:0000256" key="2">
    <source>
        <dbReference type="SAM" id="Phobius"/>
    </source>
</evidence>
<dbReference type="CDD" id="cd00085">
    <property type="entry name" value="HNHc"/>
    <property type="match status" value="1"/>
</dbReference>
<proteinExistence type="predicted"/>
<dbReference type="InterPro" id="IPR002711">
    <property type="entry name" value="HNH"/>
</dbReference>
<dbReference type="Pfam" id="PF01844">
    <property type="entry name" value="HNH"/>
    <property type="match status" value="1"/>
</dbReference>
<reference evidence="4 5" key="1">
    <citation type="journal article" date="2019" name="Int. J. Syst. Evol. Microbiol.">
        <title>The Global Catalogue of Microorganisms (GCM) 10K type strain sequencing project: providing services to taxonomists for standard genome sequencing and annotation.</title>
        <authorList>
            <consortium name="The Broad Institute Genomics Platform"/>
            <consortium name="The Broad Institute Genome Sequencing Center for Infectious Disease"/>
            <person name="Wu L."/>
            <person name="Ma J."/>
        </authorList>
    </citation>
    <scope>NUCLEOTIDE SEQUENCE [LARGE SCALE GENOMIC DNA]</scope>
    <source>
        <strain evidence="4 5">JCM 15921</strain>
    </source>
</reference>
<sequence length="190" mass="20915">MAELKRIYWSRQALRLAYSAAIVWLAVSVVLALRPKGKVDAASTSTVSGVLRDFVDSVLTAAALPGLLIVVLFIAAAVVHGRDVRRRDPVRRFSRQQRREGMVRAGGQCEMEAGLGRRCSRPAEHGDHFFPWSKGGSTNLQNFVAACATCNRTKGARIPSPGQQARMERRRREYVAPESSVSVGDRQPLD</sequence>
<feature type="region of interest" description="Disordered" evidence="1">
    <location>
        <begin position="154"/>
        <end position="190"/>
    </location>
</feature>
<dbReference type="SMART" id="SM00507">
    <property type="entry name" value="HNHc"/>
    <property type="match status" value="1"/>
</dbReference>
<evidence type="ECO:0000313" key="4">
    <source>
        <dbReference type="EMBL" id="GAA2134673.1"/>
    </source>
</evidence>
<dbReference type="InterPro" id="IPR003615">
    <property type="entry name" value="HNH_nuc"/>
</dbReference>
<comment type="caution">
    <text evidence="4">The sequence shown here is derived from an EMBL/GenBank/DDBJ whole genome shotgun (WGS) entry which is preliminary data.</text>
</comment>
<dbReference type="Proteomes" id="UP001500102">
    <property type="component" value="Unassembled WGS sequence"/>
</dbReference>
<feature type="domain" description="HNH nuclease" evidence="3">
    <location>
        <begin position="96"/>
        <end position="152"/>
    </location>
</feature>
<dbReference type="Gene3D" id="1.10.30.50">
    <property type="match status" value="1"/>
</dbReference>
<keyword evidence="5" id="KW-1185">Reference proteome</keyword>
<evidence type="ECO:0000259" key="3">
    <source>
        <dbReference type="SMART" id="SM00507"/>
    </source>
</evidence>
<keyword evidence="2" id="KW-0472">Membrane</keyword>
<feature type="compositionally biased region" description="Basic and acidic residues" evidence="1">
    <location>
        <begin position="166"/>
        <end position="175"/>
    </location>
</feature>
<accession>A0ABN2YZZ1</accession>
<keyword evidence="2" id="KW-0812">Transmembrane</keyword>
<dbReference type="RefSeq" id="WP_344364662.1">
    <property type="nucleotide sequence ID" value="NZ_BAAAQB010000026.1"/>
</dbReference>
<feature type="transmembrane region" description="Helical" evidence="2">
    <location>
        <begin position="54"/>
        <end position="79"/>
    </location>
</feature>
<evidence type="ECO:0000256" key="1">
    <source>
        <dbReference type="SAM" id="MobiDB-lite"/>
    </source>
</evidence>
<name>A0ABN2YZZ1_9MICC</name>
<dbReference type="EMBL" id="BAAAQB010000026">
    <property type="protein sequence ID" value="GAA2134673.1"/>
    <property type="molecule type" value="Genomic_DNA"/>
</dbReference>
<evidence type="ECO:0000313" key="5">
    <source>
        <dbReference type="Proteomes" id="UP001500102"/>
    </source>
</evidence>
<gene>
    <name evidence="4" type="ORF">GCM10009825_18490</name>
</gene>
<protein>
    <recommendedName>
        <fullName evidence="3">HNH nuclease domain-containing protein</fullName>
    </recommendedName>
</protein>
<feature type="transmembrane region" description="Helical" evidence="2">
    <location>
        <begin position="12"/>
        <end position="34"/>
    </location>
</feature>
<organism evidence="4 5">
    <name type="scientific">Arthrobacter humicola</name>
    <dbReference type="NCBI Taxonomy" id="409291"/>
    <lineage>
        <taxon>Bacteria</taxon>
        <taxon>Bacillati</taxon>
        <taxon>Actinomycetota</taxon>
        <taxon>Actinomycetes</taxon>
        <taxon>Micrococcales</taxon>
        <taxon>Micrococcaceae</taxon>
        <taxon>Arthrobacter</taxon>
    </lineage>
</organism>